<sequence length="199" mass="20318">MTGLCGAGLDLGAGAPRRVCGVVPRTPGAVLAPGAARDAAWVCATSARSRALAAEPRPGDARGAALAARGRVGAAARALAPAGPVDLRRRPAAAAEAHFAAVGLGRAQPPPPSAAFLQRGTRRARGQRRPWWNEAALGCLRSQRRALRDAAARGDGALLLLEDDAILGQRRRQAPGHSDIRGEIVDYAALLGGAPTGDT</sequence>
<name>A0ABR1G0R5_AURAN</name>
<proteinExistence type="predicted"/>
<accession>A0ABR1G0R5</accession>
<evidence type="ECO:0000313" key="1">
    <source>
        <dbReference type="EMBL" id="KAK7242082.1"/>
    </source>
</evidence>
<comment type="caution">
    <text evidence="1">The sequence shown here is derived from an EMBL/GenBank/DDBJ whole genome shotgun (WGS) entry which is preliminary data.</text>
</comment>
<reference evidence="1 2" key="1">
    <citation type="submission" date="2024-03" db="EMBL/GenBank/DDBJ databases">
        <title>Aureococcus anophagefferens CCMP1851 and Kratosvirus quantuckense: Draft genome of a second virus-susceptible host strain in the model system.</title>
        <authorList>
            <person name="Chase E."/>
            <person name="Truchon A.R."/>
            <person name="Schepens W."/>
            <person name="Wilhelm S.W."/>
        </authorList>
    </citation>
    <scope>NUCLEOTIDE SEQUENCE [LARGE SCALE GENOMIC DNA]</scope>
    <source>
        <strain evidence="1 2">CCMP1851</strain>
    </source>
</reference>
<dbReference type="EMBL" id="JBBJCI010000150">
    <property type="protein sequence ID" value="KAK7242082.1"/>
    <property type="molecule type" value="Genomic_DNA"/>
</dbReference>
<evidence type="ECO:0000313" key="2">
    <source>
        <dbReference type="Proteomes" id="UP001363151"/>
    </source>
</evidence>
<dbReference type="Proteomes" id="UP001363151">
    <property type="component" value="Unassembled WGS sequence"/>
</dbReference>
<gene>
    <name evidence="1" type="ORF">SO694_00156022</name>
</gene>
<organism evidence="1 2">
    <name type="scientific">Aureococcus anophagefferens</name>
    <name type="common">Harmful bloom alga</name>
    <dbReference type="NCBI Taxonomy" id="44056"/>
    <lineage>
        <taxon>Eukaryota</taxon>
        <taxon>Sar</taxon>
        <taxon>Stramenopiles</taxon>
        <taxon>Ochrophyta</taxon>
        <taxon>Pelagophyceae</taxon>
        <taxon>Pelagomonadales</taxon>
        <taxon>Pelagomonadaceae</taxon>
        <taxon>Aureococcus</taxon>
    </lineage>
</organism>
<protein>
    <submittedName>
        <fullName evidence="1">Uncharacterized protein</fullName>
    </submittedName>
</protein>
<keyword evidence="2" id="KW-1185">Reference proteome</keyword>